<evidence type="ECO:0000313" key="4">
    <source>
        <dbReference type="Proteomes" id="UP000177215"/>
    </source>
</evidence>
<dbReference type="GO" id="GO:0005829">
    <property type="term" value="C:cytosol"/>
    <property type="evidence" value="ECO:0007669"/>
    <property type="project" value="TreeGrafter"/>
</dbReference>
<dbReference type="PROSITE" id="PS50994">
    <property type="entry name" value="INTEGRASE"/>
    <property type="match status" value="1"/>
</dbReference>
<feature type="non-terminal residue" evidence="3">
    <location>
        <position position="285"/>
    </location>
</feature>
<dbReference type="Pfam" id="PF13936">
    <property type="entry name" value="HTH_38"/>
    <property type="match status" value="1"/>
</dbReference>
<gene>
    <name evidence="3" type="ORF">A3B35_01670</name>
</gene>
<dbReference type="InterPro" id="IPR012337">
    <property type="entry name" value="RNaseH-like_sf"/>
</dbReference>
<dbReference type="Gene3D" id="1.10.10.60">
    <property type="entry name" value="Homeodomain-like"/>
    <property type="match status" value="1"/>
</dbReference>
<feature type="domain" description="Integrase catalytic" evidence="2">
    <location>
        <begin position="159"/>
        <end position="285"/>
    </location>
</feature>
<dbReference type="InterPro" id="IPR053392">
    <property type="entry name" value="Transposase_IS30-like"/>
</dbReference>
<evidence type="ECO:0000259" key="2">
    <source>
        <dbReference type="PROSITE" id="PS50994"/>
    </source>
</evidence>
<dbReference type="AlphaFoldDB" id="A0A1F6EV43"/>
<dbReference type="InterPro" id="IPR051917">
    <property type="entry name" value="Transposase-Integrase"/>
</dbReference>
<dbReference type="PANTHER" id="PTHR10948:SF23">
    <property type="entry name" value="TRANSPOSASE INSI FOR INSERTION SEQUENCE ELEMENT IS30A-RELATED"/>
    <property type="match status" value="1"/>
</dbReference>
<dbReference type="GO" id="GO:0004803">
    <property type="term" value="F:transposase activity"/>
    <property type="evidence" value="ECO:0007669"/>
    <property type="project" value="TreeGrafter"/>
</dbReference>
<dbReference type="SUPFAM" id="SSF53098">
    <property type="entry name" value="Ribonuclease H-like"/>
    <property type="match status" value="1"/>
</dbReference>
<dbReference type="NCBIfam" id="NF033563">
    <property type="entry name" value="transpos_IS30"/>
    <property type="match status" value="1"/>
</dbReference>
<organism evidence="3 4">
    <name type="scientific">Candidatus Kaiserbacteria bacterium RIFCSPLOWO2_01_FULL_54_24</name>
    <dbReference type="NCBI Taxonomy" id="1798515"/>
    <lineage>
        <taxon>Bacteria</taxon>
        <taxon>Candidatus Kaiseribacteriota</taxon>
    </lineage>
</organism>
<comment type="caution">
    <text evidence="3">The sequence shown here is derived from an EMBL/GenBank/DDBJ whole genome shotgun (WGS) entry which is preliminary data.</text>
</comment>
<keyword evidence="1" id="KW-0233">DNA recombination</keyword>
<protein>
    <recommendedName>
        <fullName evidence="2">Integrase catalytic domain-containing protein</fullName>
    </recommendedName>
</protein>
<dbReference type="GO" id="GO:0032196">
    <property type="term" value="P:transposition"/>
    <property type="evidence" value="ECO:0007669"/>
    <property type="project" value="TreeGrafter"/>
</dbReference>
<sequence length="285" mass="33076">MGKTYEHMSESERRRIERLRESGKSLRTIAERLDRSVSTVSEELSRNKVKGEYDARKAQHKAYVRRWRAKQDCLKVVIDAPLKKYVEDRLRDEWSPELIAGRLKQQQKALPYASTKAIYKFVYSVHGRTLEPLLYYNAVHKKGGPKRKTSMWEDGRISIEQRPKNVLLRKEFGHFEGDFIESGKDGEGCILVLSERKTRYPFLRYCDDRSTSAVNALIAETLKNARMKSLTFDNDISLQKHKELSALVAADVFFCHPQSPHEKGGVENRNKAIRRYVPKKSDISQ</sequence>
<dbReference type="PANTHER" id="PTHR10948">
    <property type="entry name" value="TRANSPOSASE"/>
    <property type="match status" value="1"/>
</dbReference>
<reference evidence="3 4" key="1">
    <citation type="journal article" date="2016" name="Nat. Commun.">
        <title>Thousands of microbial genomes shed light on interconnected biogeochemical processes in an aquifer system.</title>
        <authorList>
            <person name="Anantharaman K."/>
            <person name="Brown C.T."/>
            <person name="Hug L.A."/>
            <person name="Sharon I."/>
            <person name="Castelle C.J."/>
            <person name="Probst A.J."/>
            <person name="Thomas B.C."/>
            <person name="Singh A."/>
            <person name="Wilkins M.J."/>
            <person name="Karaoz U."/>
            <person name="Brodie E.L."/>
            <person name="Williams K.H."/>
            <person name="Hubbard S.S."/>
            <person name="Banfield J.F."/>
        </authorList>
    </citation>
    <scope>NUCLEOTIDE SEQUENCE [LARGE SCALE GENOMIC DNA]</scope>
</reference>
<proteinExistence type="predicted"/>
<evidence type="ECO:0000256" key="1">
    <source>
        <dbReference type="ARBA" id="ARBA00023172"/>
    </source>
</evidence>
<dbReference type="Proteomes" id="UP000177215">
    <property type="component" value="Unassembled WGS sequence"/>
</dbReference>
<accession>A0A1F6EV43</accession>
<dbReference type="InterPro" id="IPR001584">
    <property type="entry name" value="Integrase_cat-core"/>
</dbReference>
<dbReference type="EMBL" id="MFMC01000021">
    <property type="protein sequence ID" value="OGG77322.1"/>
    <property type="molecule type" value="Genomic_DNA"/>
</dbReference>
<dbReference type="GO" id="GO:0015074">
    <property type="term" value="P:DNA integration"/>
    <property type="evidence" value="ECO:0007669"/>
    <property type="project" value="InterPro"/>
</dbReference>
<evidence type="ECO:0000313" key="3">
    <source>
        <dbReference type="EMBL" id="OGG77322.1"/>
    </source>
</evidence>
<dbReference type="GO" id="GO:0006310">
    <property type="term" value="P:DNA recombination"/>
    <property type="evidence" value="ECO:0007669"/>
    <property type="project" value="UniProtKB-KW"/>
</dbReference>
<dbReference type="InterPro" id="IPR025246">
    <property type="entry name" value="IS30-like_HTH"/>
</dbReference>
<name>A0A1F6EV43_9BACT</name>